<reference evidence="11" key="2">
    <citation type="submission" date="2018-03" db="EMBL/GenBank/DDBJ databases">
        <authorList>
            <person name="Keele B.F."/>
        </authorList>
    </citation>
    <scope>NUCLEOTIDE SEQUENCE</scope>
    <source>
        <strain evidence="11">SNUC 761</strain>
    </source>
</reference>
<dbReference type="NCBIfam" id="TIGR00539">
    <property type="entry name" value="hemN_rel"/>
    <property type="match status" value="1"/>
</dbReference>
<reference evidence="12" key="3">
    <citation type="submission" date="2018-03" db="EMBL/GenBank/DDBJ databases">
        <authorList>
            <person name="Naushad S."/>
        </authorList>
    </citation>
    <scope>NUCLEOTIDE SEQUENCE</scope>
    <source>
        <strain evidence="12">SNUC 1409</strain>
    </source>
</reference>
<gene>
    <name evidence="11" type="ORF">BUY44_08290</name>
    <name evidence="12" type="ORF">BUY47_01230</name>
</gene>
<dbReference type="SFLD" id="SFLDS00029">
    <property type="entry name" value="Radical_SAM"/>
    <property type="match status" value="1"/>
</dbReference>
<evidence type="ECO:0000256" key="8">
    <source>
        <dbReference type="ARBA" id="ARBA00023186"/>
    </source>
</evidence>
<evidence type="ECO:0000256" key="6">
    <source>
        <dbReference type="ARBA" id="ARBA00023004"/>
    </source>
</evidence>
<comment type="similarity">
    <text evidence="1">Belongs to the anaerobic coproporphyrinogen-III oxidase family. HemW subfamily.</text>
</comment>
<dbReference type="InterPro" id="IPR013785">
    <property type="entry name" value="Aldolase_TIM"/>
</dbReference>
<organism evidence="11 14">
    <name type="scientific">Staphylococcus devriesei</name>
    <dbReference type="NCBI Taxonomy" id="586733"/>
    <lineage>
        <taxon>Bacteria</taxon>
        <taxon>Bacillati</taxon>
        <taxon>Bacillota</taxon>
        <taxon>Bacilli</taxon>
        <taxon>Bacillales</taxon>
        <taxon>Staphylococcaceae</taxon>
        <taxon>Staphylococcus</taxon>
    </lineage>
</organism>
<keyword evidence="7 9" id="KW-0411">Iron-sulfur</keyword>
<keyword evidence="9" id="KW-0004">4Fe-4S</keyword>
<keyword evidence="3 9" id="KW-0349">Heme</keyword>
<dbReference type="EMBL" id="PYZI01000001">
    <property type="protein sequence ID" value="PTF15426.1"/>
    <property type="molecule type" value="Genomic_DNA"/>
</dbReference>
<dbReference type="RefSeq" id="WP_103167471.1">
    <property type="nucleotide sequence ID" value="NZ_CP130489.1"/>
</dbReference>
<keyword evidence="8 9" id="KW-0143">Chaperone</keyword>
<dbReference type="PROSITE" id="PS51918">
    <property type="entry name" value="RADICAL_SAM"/>
    <property type="match status" value="1"/>
</dbReference>
<keyword evidence="6 9" id="KW-0408">Iron</keyword>
<evidence type="ECO:0000256" key="9">
    <source>
        <dbReference type="RuleBase" id="RU364116"/>
    </source>
</evidence>
<dbReference type="SMART" id="SM00729">
    <property type="entry name" value="Elp3"/>
    <property type="match status" value="1"/>
</dbReference>
<protein>
    <recommendedName>
        <fullName evidence="2 9">Heme chaperone HemW</fullName>
    </recommendedName>
</protein>
<dbReference type="Pfam" id="PF04055">
    <property type="entry name" value="Radical_SAM"/>
    <property type="match status" value="1"/>
</dbReference>
<reference evidence="13 14" key="1">
    <citation type="journal article" date="2016" name="Front. Microbiol.">
        <title>Comprehensive Phylogenetic Analysis of Bovine Non-aureus Staphylococci Species Based on Whole-Genome Sequencing.</title>
        <authorList>
            <person name="Naushad S."/>
            <person name="Barkema H.W."/>
            <person name="Luby C."/>
            <person name="Condas L.A."/>
            <person name="Nobrega D.B."/>
            <person name="Carson D.A."/>
            <person name="De Buck J."/>
        </authorList>
    </citation>
    <scope>NUCLEOTIDE SEQUENCE [LARGE SCALE GENOMIC DNA]</scope>
    <source>
        <strain evidence="12 13">SNUC 1409</strain>
        <strain evidence="11 14">SNUC 761</strain>
    </source>
</reference>
<evidence type="ECO:0000256" key="7">
    <source>
        <dbReference type="ARBA" id="ARBA00023014"/>
    </source>
</evidence>
<evidence type="ECO:0000256" key="5">
    <source>
        <dbReference type="ARBA" id="ARBA00022723"/>
    </source>
</evidence>
<accession>A0A2K4DGU7</accession>
<dbReference type="EMBL" id="PYZL01000056">
    <property type="protein sequence ID" value="PTE72330.1"/>
    <property type="molecule type" value="Genomic_DNA"/>
</dbReference>
<evidence type="ECO:0000259" key="10">
    <source>
        <dbReference type="PROSITE" id="PS51918"/>
    </source>
</evidence>
<dbReference type="GO" id="GO:0046872">
    <property type="term" value="F:metal ion binding"/>
    <property type="evidence" value="ECO:0007669"/>
    <property type="project" value="UniProtKB-UniRule"/>
</dbReference>
<keyword evidence="4 9" id="KW-0949">S-adenosyl-L-methionine</keyword>
<evidence type="ECO:0000313" key="12">
    <source>
        <dbReference type="EMBL" id="PTF15426.1"/>
    </source>
</evidence>
<sequence>MTVKSAYIHIPFCVRICTYCDFNKYYIDKQPVDDYLTALIKEMKTSSNRDLDTMYVGGGTPTALNEAQLERLLEAITSIFSISGEFSFEANPDELTFNKVKLLEQYGVNRISMGVQTFKPELLRILGRTHETEDIYNAVNNARKAGIQSISLDLMYHLPEQTLEDFSDSLNRAINMDIDHISSYGLILEPKTQFYNMYRKGKLKLPNEDLGAEMYQHLMRSLENTPFKQYEISNFAKDNHESYHNKVYWLNEEYYGFGAGASGYVNGVRYTNLNPVQHYINKVNDDVMPILTSNTPTLEEKMEEEMFLGLRMNKGVSREKFNLKFDISLDKVFGHTIDKLKNKELLKEQDGYISLTERGKVIGNEVFEAFLLNI</sequence>
<dbReference type="Gene3D" id="3.20.20.70">
    <property type="entry name" value="Aldolase class I"/>
    <property type="match status" value="1"/>
</dbReference>
<dbReference type="Pfam" id="PF06969">
    <property type="entry name" value="HemN_C"/>
    <property type="match status" value="1"/>
</dbReference>
<dbReference type="PANTHER" id="PTHR13932">
    <property type="entry name" value="COPROPORPHYRINIGEN III OXIDASE"/>
    <property type="match status" value="1"/>
</dbReference>
<dbReference type="PANTHER" id="PTHR13932:SF5">
    <property type="entry name" value="RADICAL S-ADENOSYL METHIONINE DOMAIN-CONTAINING PROTEIN 1, MITOCHONDRIAL"/>
    <property type="match status" value="1"/>
</dbReference>
<evidence type="ECO:0000256" key="1">
    <source>
        <dbReference type="ARBA" id="ARBA00006100"/>
    </source>
</evidence>
<dbReference type="InterPro" id="IPR006638">
    <property type="entry name" value="Elp3/MiaA/NifB-like_rSAM"/>
</dbReference>
<evidence type="ECO:0000313" key="13">
    <source>
        <dbReference type="Proteomes" id="UP000242088"/>
    </source>
</evidence>
<proteinExistence type="inferred from homology"/>
<dbReference type="SFLD" id="SFLDF00288">
    <property type="entry name" value="HemN-like__clustered_with_nucl"/>
    <property type="match status" value="1"/>
</dbReference>
<comment type="subcellular location">
    <subcellularLocation>
        <location evidence="9">Cytoplasm</location>
    </subcellularLocation>
</comment>
<evidence type="ECO:0000256" key="2">
    <source>
        <dbReference type="ARBA" id="ARBA00017228"/>
    </source>
</evidence>
<keyword evidence="5 9" id="KW-0479">Metal-binding</keyword>
<dbReference type="Proteomes" id="UP000242088">
    <property type="component" value="Unassembled WGS sequence"/>
</dbReference>
<dbReference type="GO" id="GO:0051539">
    <property type="term" value="F:4 iron, 4 sulfur cluster binding"/>
    <property type="evidence" value="ECO:0007669"/>
    <property type="project" value="UniProtKB-UniRule"/>
</dbReference>
<evidence type="ECO:0000256" key="4">
    <source>
        <dbReference type="ARBA" id="ARBA00022691"/>
    </source>
</evidence>
<dbReference type="OrthoDB" id="9808022at2"/>
<keyword evidence="9" id="KW-0963">Cytoplasm</keyword>
<dbReference type="GO" id="GO:0004109">
    <property type="term" value="F:coproporphyrinogen oxidase activity"/>
    <property type="evidence" value="ECO:0007669"/>
    <property type="project" value="InterPro"/>
</dbReference>
<dbReference type="InterPro" id="IPR007197">
    <property type="entry name" value="rSAM"/>
</dbReference>
<comment type="function">
    <text evidence="9">Probably acts as a heme chaperone, transferring heme to an unknown acceptor. Binds one molecule of heme per monomer, possibly covalently. Binds 1 [4Fe-4S] cluster. The cluster is coordinated with 3 cysteines and an exchangeable S-adenosyl-L-methionine.</text>
</comment>
<dbReference type="InterPro" id="IPR034505">
    <property type="entry name" value="Coproporphyrinogen-III_oxidase"/>
</dbReference>
<dbReference type="InterPro" id="IPR004559">
    <property type="entry name" value="HemW-like"/>
</dbReference>
<dbReference type="SFLD" id="SFLDG01082">
    <property type="entry name" value="B12-binding_domain_containing"/>
    <property type="match status" value="1"/>
</dbReference>
<dbReference type="GO" id="GO:0006779">
    <property type="term" value="P:porphyrin-containing compound biosynthetic process"/>
    <property type="evidence" value="ECO:0007669"/>
    <property type="project" value="InterPro"/>
</dbReference>
<dbReference type="Proteomes" id="UP000242547">
    <property type="component" value="Unassembled WGS sequence"/>
</dbReference>
<dbReference type="InterPro" id="IPR058240">
    <property type="entry name" value="rSAM_sf"/>
</dbReference>
<dbReference type="SUPFAM" id="SSF102114">
    <property type="entry name" value="Radical SAM enzymes"/>
    <property type="match status" value="1"/>
</dbReference>
<evidence type="ECO:0000313" key="11">
    <source>
        <dbReference type="EMBL" id="PTE72330.1"/>
    </source>
</evidence>
<dbReference type="AlphaFoldDB" id="A0A2K4DGU7"/>
<dbReference type="InterPro" id="IPR010723">
    <property type="entry name" value="HemN_C"/>
</dbReference>
<comment type="caution">
    <text evidence="11">The sequence shown here is derived from an EMBL/GenBank/DDBJ whole genome shotgun (WGS) entry which is preliminary data.</text>
</comment>
<dbReference type="GeneID" id="48887862"/>
<evidence type="ECO:0000256" key="3">
    <source>
        <dbReference type="ARBA" id="ARBA00022617"/>
    </source>
</evidence>
<keyword evidence="13" id="KW-1185">Reference proteome</keyword>
<dbReference type="SFLD" id="SFLDG01065">
    <property type="entry name" value="anaerobic_coproporphyrinogen-I"/>
    <property type="match status" value="1"/>
</dbReference>
<evidence type="ECO:0000313" key="14">
    <source>
        <dbReference type="Proteomes" id="UP000242547"/>
    </source>
</evidence>
<name>A0A2K4DGU7_9STAP</name>
<dbReference type="SFLD" id="SFLDF00562">
    <property type="entry name" value="HemN-like__clustered_with_heat"/>
    <property type="match status" value="1"/>
</dbReference>
<feature type="domain" description="Radical SAM core" evidence="10">
    <location>
        <begin position="1"/>
        <end position="228"/>
    </location>
</feature>
<dbReference type="GO" id="GO:0005737">
    <property type="term" value="C:cytoplasm"/>
    <property type="evidence" value="ECO:0007669"/>
    <property type="project" value="UniProtKB-SubCell"/>
</dbReference>
<dbReference type="CDD" id="cd01335">
    <property type="entry name" value="Radical_SAM"/>
    <property type="match status" value="1"/>
</dbReference>